<organism evidence="5">
    <name type="scientific">marine metagenome</name>
    <dbReference type="NCBI Taxonomy" id="408172"/>
    <lineage>
        <taxon>unclassified sequences</taxon>
        <taxon>metagenomes</taxon>
        <taxon>ecological metagenomes</taxon>
    </lineage>
</organism>
<keyword evidence="1" id="KW-0547">Nucleotide-binding</keyword>
<dbReference type="GO" id="GO:0005524">
    <property type="term" value="F:ATP binding"/>
    <property type="evidence" value="ECO:0007669"/>
    <property type="project" value="UniProtKB-KW"/>
</dbReference>
<protein>
    <recommendedName>
        <fullName evidence="6">Galactokinase</fullName>
    </recommendedName>
</protein>
<evidence type="ECO:0000256" key="1">
    <source>
        <dbReference type="ARBA" id="ARBA00022741"/>
    </source>
</evidence>
<gene>
    <name evidence="5" type="ORF">METZ01_LOCUS38830</name>
</gene>
<dbReference type="PRINTS" id="PR00959">
    <property type="entry name" value="MEVGALKINASE"/>
</dbReference>
<evidence type="ECO:0000313" key="5">
    <source>
        <dbReference type="EMBL" id="SUZ85976.1"/>
    </source>
</evidence>
<feature type="domain" description="GHMP kinase C-terminal" evidence="4">
    <location>
        <begin position="196"/>
        <end position="270"/>
    </location>
</feature>
<proteinExistence type="predicted"/>
<feature type="domain" description="GHMP kinase N-terminal" evidence="3">
    <location>
        <begin position="3"/>
        <end position="89"/>
    </location>
</feature>
<dbReference type="InterPro" id="IPR013750">
    <property type="entry name" value="GHMP_kinase_C_dom"/>
</dbReference>
<name>A0A381R2L6_9ZZZZ</name>
<dbReference type="Gene3D" id="3.30.230.120">
    <property type="match status" value="1"/>
</dbReference>
<dbReference type="PANTHER" id="PTHR10457">
    <property type="entry name" value="MEVALONATE KINASE/GALACTOKINASE"/>
    <property type="match status" value="1"/>
</dbReference>
<reference evidence="5" key="1">
    <citation type="submission" date="2018-05" db="EMBL/GenBank/DDBJ databases">
        <authorList>
            <person name="Lanie J.A."/>
            <person name="Ng W.-L."/>
            <person name="Kazmierczak K.M."/>
            <person name="Andrzejewski T.M."/>
            <person name="Davidsen T.M."/>
            <person name="Wayne K.J."/>
            <person name="Tettelin H."/>
            <person name="Glass J.I."/>
            <person name="Rusch D."/>
            <person name="Podicherti R."/>
            <person name="Tsui H.-C.T."/>
            <person name="Winkler M.E."/>
        </authorList>
    </citation>
    <scope>NUCLEOTIDE SEQUENCE</scope>
</reference>
<dbReference type="InterPro" id="IPR036554">
    <property type="entry name" value="GHMP_kinase_C_sf"/>
</dbReference>
<dbReference type="Pfam" id="PF08544">
    <property type="entry name" value="GHMP_kinases_C"/>
    <property type="match status" value="1"/>
</dbReference>
<evidence type="ECO:0008006" key="6">
    <source>
        <dbReference type="Google" id="ProtNLM"/>
    </source>
</evidence>
<sequence length="288" mass="31808">MRIALKVLKKYGCIPNKGYDINISSNIPINSGLSSSSALTVAWIQFLLKSFLPDKNIDYKILADLAYETEVTETGSSGGNMDQYTISHGDTIFLNTLNNKIHCYNYNFSDVDLVVGVSNDKKDTRGMLNKLKSNQLLALKTVSNSFSEFDVYDNDSYDYNSCYESLDEDLKPYFKAAIKNFDVTKAADNELRKDTPDIDVLGKLMTNHHDLLRDELKITTNKIDQMINICDSMGAYGSKIVGSGGGGSIVALCDKNISKGIVFKLKENGAKDAFIASQSNGPNINTHE</sequence>
<dbReference type="AlphaFoldDB" id="A0A381R2L6"/>
<evidence type="ECO:0000259" key="4">
    <source>
        <dbReference type="Pfam" id="PF08544"/>
    </source>
</evidence>
<dbReference type="SUPFAM" id="SSF55060">
    <property type="entry name" value="GHMP Kinase, C-terminal domain"/>
    <property type="match status" value="1"/>
</dbReference>
<evidence type="ECO:0000256" key="2">
    <source>
        <dbReference type="ARBA" id="ARBA00022840"/>
    </source>
</evidence>
<dbReference type="GO" id="GO:0005829">
    <property type="term" value="C:cytosol"/>
    <property type="evidence" value="ECO:0007669"/>
    <property type="project" value="TreeGrafter"/>
</dbReference>
<dbReference type="InterPro" id="IPR020568">
    <property type="entry name" value="Ribosomal_Su5_D2-typ_SF"/>
</dbReference>
<dbReference type="InterPro" id="IPR006204">
    <property type="entry name" value="GHMP_kinase_N_dom"/>
</dbReference>
<evidence type="ECO:0000259" key="3">
    <source>
        <dbReference type="Pfam" id="PF00288"/>
    </source>
</evidence>
<dbReference type="Pfam" id="PF00288">
    <property type="entry name" value="GHMP_kinases_N"/>
    <property type="match status" value="1"/>
</dbReference>
<accession>A0A381R2L6</accession>
<dbReference type="GO" id="GO:0004335">
    <property type="term" value="F:galactokinase activity"/>
    <property type="evidence" value="ECO:0007669"/>
    <property type="project" value="TreeGrafter"/>
</dbReference>
<keyword evidence="2" id="KW-0067">ATP-binding</keyword>
<dbReference type="GO" id="GO:0006012">
    <property type="term" value="P:galactose metabolic process"/>
    <property type="evidence" value="ECO:0007669"/>
    <property type="project" value="TreeGrafter"/>
</dbReference>
<dbReference type="PANTHER" id="PTHR10457:SF7">
    <property type="entry name" value="GALACTOKINASE-RELATED"/>
    <property type="match status" value="1"/>
</dbReference>
<dbReference type="EMBL" id="UINC01001660">
    <property type="protein sequence ID" value="SUZ85976.1"/>
    <property type="molecule type" value="Genomic_DNA"/>
</dbReference>
<dbReference type="SUPFAM" id="SSF54211">
    <property type="entry name" value="Ribosomal protein S5 domain 2-like"/>
    <property type="match status" value="1"/>
</dbReference>